<evidence type="ECO:0000256" key="1">
    <source>
        <dbReference type="SAM" id="Phobius"/>
    </source>
</evidence>
<reference evidence="3 4" key="1">
    <citation type="submission" date="2020-07" db="EMBL/GenBank/DDBJ databases">
        <title>Fungal Genomes of the International Space Station.</title>
        <authorList>
            <person name="Seuylemezian A."/>
            <person name="Singh N.K."/>
            <person name="Wood J."/>
            <person name="Venkateswaran K."/>
        </authorList>
    </citation>
    <scope>NUCLEOTIDE SEQUENCE [LARGE SCALE GENOMIC DNA]</scope>
    <source>
        <strain evidence="3 4">PL-B2</strain>
    </source>
</reference>
<dbReference type="Proteomes" id="UP000769780">
    <property type="component" value="Unassembled WGS sequence"/>
</dbReference>
<feature type="transmembrane region" description="Helical" evidence="1">
    <location>
        <begin position="179"/>
        <end position="200"/>
    </location>
</feature>
<keyword evidence="1" id="KW-0472">Membrane</keyword>
<dbReference type="EMBL" id="JACWFH010000036">
    <property type="protein sequence ID" value="MBY0099495.1"/>
    <property type="molecule type" value="Genomic_DNA"/>
</dbReference>
<keyword evidence="4" id="KW-1185">Reference proteome</keyword>
<keyword evidence="1" id="KW-1133">Transmembrane helix</keyword>
<feature type="transmembrane region" description="Helical" evidence="1">
    <location>
        <begin position="57"/>
        <end position="76"/>
    </location>
</feature>
<proteinExistence type="predicted"/>
<sequence>MTILMLVAMAYYITGNMVHEVVGVVVFSLFIIHNFLNRRWYKAIFKGKYNVRRVIQIGINLLFLVTMTLMIISAVLISSDLFPFIPIDNDMTLRQIHVQTAYWGFVIMAVHIGLSWEMIISSVRRMTGITGASRIRTIMLRVLAVLIVAYGVQSSFEGDMGSKLLFYNPFGWSYNNSTIRFLIDHLSIMGIYVCGTHYALKFVPNQEKRGV</sequence>
<gene>
    <name evidence="3" type="ORF">H0185_22260</name>
</gene>
<evidence type="ECO:0000313" key="4">
    <source>
        <dbReference type="Proteomes" id="UP000769780"/>
    </source>
</evidence>
<accession>A0ABS7KBM5</accession>
<protein>
    <submittedName>
        <fullName evidence="3">DUF4405 domain-containing protein</fullName>
    </submittedName>
</protein>
<comment type="caution">
    <text evidence="3">The sequence shown here is derived from an EMBL/GenBank/DDBJ whole genome shotgun (WGS) entry which is preliminary data.</text>
</comment>
<name>A0ABS7KBM5_9BACI</name>
<feature type="transmembrane region" description="Helical" evidence="1">
    <location>
        <begin position="12"/>
        <end position="36"/>
    </location>
</feature>
<dbReference type="InterPro" id="IPR025517">
    <property type="entry name" value="DUF4405"/>
</dbReference>
<evidence type="ECO:0000313" key="3">
    <source>
        <dbReference type="EMBL" id="MBY0099495.1"/>
    </source>
</evidence>
<keyword evidence="1" id="KW-0812">Transmembrane</keyword>
<feature type="domain" description="Flavinylation-associated cytochrome" evidence="2">
    <location>
        <begin position="59"/>
        <end position="116"/>
    </location>
</feature>
<evidence type="ECO:0000259" key="2">
    <source>
        <dbReference type="Pfam" id="PF14358"/>
    </source>
</evidence>
<feature type="transmembrane region" description="Helical" evidence="1">
    <location>
        <begin position="138"/>
        <end position="156"/>
    </location>
</feature>
<dbReference type="Pfam" id="PF14358">
    <property type="entry name" value="DUF4405"/>
    <property type="match status" value="1"/>
</dbReference>
<organism evidence="3 4">
    <name type="scientific">Mesobacillus maritimus</name>
    <dbReference type="NCBI Taxonomy" id="1643336"/>
    <lineage>
        <taxon>Bacteria</taxon>
        <taxon>Bacillati</taxon>
        <taxon>Bacillota</taxon>
        <taxon>Bacilli</taxon>
        <taxon>Bacillales</taxon>
        <taxon>Bacillaceae</taxon>
        <taxon>Mesobacillus</taxon>
    </lineage>
</organism>
<feature type="transmembrane region" description="Helical" evidence="1">
    <location>
        <begin position="96"/>
        <end position="117"/>
    </location>
</feature>